<feature type="compositionally biased region" description="Low complexity" evidence="1">
    <location>
        <begin position="153"/>
        <end position="162"/>
    </location>
</feature>
<keyword evidence="3" id="KW-1185">Reference proteome</keyword>
<feature type="compositionally biased region" description="Basic residues" evidence="1">
    <location>
        <begin position="33"/>
        <end position="46"/>
    </location>
</feature>
<feature type="compositionally biased region" description="Polar residues" evidence="1">
    <location>
        <begin position="11"/>
        <end position="21"/>
    </location>
</feature>
<feature type="compositionally biased region" description="Polar residues" evidence="1">
    <location>
        <begin position="424"/>
        <end position="438"/>
    </location>
</feature>
<feature type="region of interest" description="Disordered" evidence="1">
    <location>
        <begin position="1"/>
        <end position="229"/>
    </location>
</feature>
<organism evidence="2 3">
    <name type="scientific">Kwoniella dendrophila CBS 6074</name>
    <dbReference type="NCBI Taxonomy" id="1295534"/>
    <lineage>
        <taxon>Eukaryota</taxon>
        <taxon>Fungi</taxon>
        <taxon>Dikarya</taxon>
        <taxon>Basidiomycota</taxon>
        <taxon>Agaricomycotina</taxon>
        <taxon>Tremellomycetes</taxon>
        <taxon>Tremellales</taxon>
        <taxon>Cryptococcaceae</taxon>
        <taxon>Kwoniella</taxon>
    </lineage>
</organism>
<proteinExistence type="predicted"/>
<sequence>MSPPPRPPINQHPSTSSTSSDEPIVIEPPPSRSRPKVSLKPRHSKFRSSSNKSSKIPSSSKGEIGKTLKISTSITLNDEEKHNDNDNDDVDDDDEPVFVGSSMTSLVEKYKMKPIKVLSSRSNSSSRSLSKSPSIVDDSIKNPNEKLVNEHGTSSSSSTSIEISREDKGKGKGKEKEKSKSKSNSSDSIEMLESKPISINRKGKSTAKIKDSKSQSNINKDDKDKKDSFIRTPSLPLLPDLALTPLPIPDWLGRTAILIPLNNCVVCKVRFKKTDSGAAKWRHISTCRPPLYRSPNSPPDLKKLIDEGLREQTKLTSEPTSLLDLHVRQSTSSSVYSSYSTTEDISAIKNKKRLNNHNQPITLGLKNVTNVKATHERLNDDWDNQVKSRLIEFIGPPSSPPPINSELELDQVDEQEFHSPPPSSSAKSVFQIGLTSPSKTDESEVNEIHHLPSTQSLGESSLAQLYAKPNSSLQSPSRSPSKSKSPITPEPNSPESQSHQSISIHSQSDGSVEIPLPPSSQKRSLSYKLDNSSSDDEDHRQLDQIDDYDGEIITKKPFRGWGDSRVEGNLSEINSTKSRILPLGWGGEGIPFERQGGWTGGFA</sequence>
<dbReference type="EMBL" id="CP144099">
    <property type="protein sequence ID" value="WWC87234.1"/>
    <property type="molecule type" value="Genomic_DNA"/>
</dbReference>
<evidence type="ECO:0000256" key="1">
    <source>
        <dbReference type="SAM" id="MobiDB-lite"/>
    </source>
</evidence>
<dbReference type="AlphaFoldDB" id="A0AAX4JR82"/>
<protein>
    <recommendedName>
        <fullName evidence="4">BED-type domain-containing protein</fullName>
    </recommendedName>
</protein>
<reference evidence="2 3" key="1">
    <citation type="submission" date="2024-01" db="EMBL/GenBank/DDBJ databases">
        <title>Comparative genomics of Cryptococcus and Kwoniella reveals pathogenesis evolution and contrasting modes of karyotype evolution via chromosome fusion or intercentromeric recombination.</title>
        <authorList>
            <person name="Coelho M.A."/>
            <person name="David-Palma M."/>
            <person name="Shea T."/>
            <person name="Bowers K."/>
            <person name="McGinley-Smith S."/>
            <person name="Mohammad A.W."/>
            <person name="Gnirke A."/>
            <person name="Yurkov A.M."/>
            <person name="Nowrousian M."/>
            <person name="Sun S."/>
            <person name="Cuomo C.A."/>
            <person name="Heitman J."/>
        </authorList>
    </citation>
    <scope>NUCLEOTIDE SEQUENCE [LARGE SCALE GENOMIC DNA]</scope>
    <source>
        <strain evidence="2 3">CBS 6074</strain>
    </source>
</reference>
<evidence type="ECO:0000313" key="3">
    <source>
        <dbReference type="Proteomes" id="UP001355207"/>
    </source>
</evidence>
<evidence type="ECO:0008006" key="4">
    <source>
        <dbReference type="Google" id="ProtNLM"/>
    </source>
</evidence>
<dbReference type="GeneID" id="91092794"/>
<feature type="compositionally biased region" description="Acidic residues" evidence="1">
    <location>
        <begin position="86"/>
        <end position="96"/>
    </location>
</feature>
<feature type="compositionally biased region" description="Basic and acidic residues" evidence="1">
    <location>
        <begin position="138"/>
        <end position="149"/>
    </location>
</feature>
<name>A0AAX4JR82_9TREE</name>
<feature type="compositionally biased region" description="Polar residues" evidence="1">
    <location>
        <begin position="519"/>
        <end position="532"/>
    </location>
</feature>
<feature type="compositionally biased region" description="Basic and acidic residues" evidence="1">
    <location>
        <begin position="163"/>
        <end position="180"/>
    </location>
</feature>
<feature type="compositionally biased region" description="Basic and acidic residues" evidence="1">
    <location>
        <begin position="208"/>
        <end position="229"/>
    </location>
</feature>
<dbReference type="Proteomes" id="UP001355207">
    <property type="component" value="Chromosome 2"/>
</dbReference>
<feature type="region of interest" description="Disordered" evidence="1">
    <location>
        <begin position="413"/>
        <end position="445"/>
    </location>
</feature>
<evidence type="ECO:0000313" key="2">
    <source>
        <dbReference type="EMBL" id="WWC87234.1"/>
    </source>
</evidence>
<feature type="region of interest" description="Disordered" evidence="1">
    <location>
        <begin position="467"/>
        <end position="548"/>
    </location>
</feature>
<accession>A0AAX4JR82</accession>
<feature type="compositionally biased region" description="Low complexity" evidence="1">
    <location>
        <begin position="47"/>
        <end position="61"/>
    </location>
</feature>
<gene>
    <name evidence="2" type="ORF">L201_002122</name>
</gene>
<feature type="compositionally biased region" description="Low complexity" evidence="1">
    <location>
        <begin position="468"/>
        <end position="487"/>
    </location>
</feature>
<feature type="compositionally biased region" description="Low complexity" evidence="1">
    <location>
        <begin position="118"/>
        <end position="134"/>
    </location>
</feature>
<dbReference type="RefSeq" id="XP_066073997.1">
    <property type="nucleotide sequence ID" value="XM_066217900.1"/>
</dbReference>
<feature type="compositionally biased region" description="Low complexity" evidence="1">
    <location>
        <begin position="496"/>
        <end position="508"/>
    </location>
</feature>
<feature type="compositionally biased region" description="Pro residues" evidence="1">
    <location>
        <begin position="1"/>
        <end position="10"/>
    </location>
</feature>